<dbReference type="AlphaFoldDB" id="A0AAV5CVJ6"/>
<sequence>MEKAAGEDEVVEDREKAAPSAGAPATKKRKRAAAARVEASGAVICDDILSNILARLPARSAVASMALSKHHHALICSPEFRTLHCRLGAPLPRPHIAFVSTAAIRRRLEHNPVSGYYGFHVAGAAATTSSNEPMRALTGGRYRDTKFVNTCNGVVLFAGKRFSDQCRCILWNPAVADEPEAVTLPDSSVKGDFLVLALGYGRRSDTYKILLCRKEATRRSHFPGGGMCCGYGKCLVKYRLLSYDLGNGKTELLSTVMTMALKEETKERSLYMDGTIYLLLEKSAILAFDVDDETVTTIDLPCKWHYEPDRAWEVAPKLFEVSGRPCMVAKHEGRWALWMLTVDHQLEQRRVIVDGIDRVHRLLHTSPLAGVWDCRDMLVLLFENFRLCLYHFPTAKMFVTILPYDLVPKGVRLCALFRLHSDARVAKEHHW</sequence>
<dbReference type="PANTHER" id="PTHR31672">
    <property type="entry name" value="BNACNNG10540D PROTEIN"/>
    <property type="match status" value="1"/>
</dbReference>
<proteinExistence type="predicted"/>
<comment type="caution">
    <text evidence="3">The sequence shown here is derived from an EMBL/GenBank/DDBJ whole genome shotgun (WGS) entry which is preliminary data.</text>
</comment>
<protein>
    <recommendedName>
        <fullName evidence="2">F-box associated beta-propeller type 3 domain-containing protein</fullName>
    </recommendedName>
</protein>
<feature type="domain" description="F-box associated beta-propeller type 3" evidence="2">
    <location>
        <begin position="145"/>
        <end position="341"/>
    </location>
</feature>
<dbReference type="SUPFAM" id="SSF81383">
    <property type="entry name" value="F-box domain"/>
    <property type="match status" value="1"/>
</dbReference>
<evidence type="ECO:0000256" key="1">
    <source>
        <dbReference type="SAM" id="MobiDB-lite"/>
    </source>
</evidence>
<dbReference type="InterPro" id="IPR036047">
    <property type="entry name" value="F-box-like_dom_sf"/>
</dbReference>
<name>A0AAV5CVJ6_ELECO</name>
<reference evidence="3" key="2">
    <citation type="submission" date="2021-12" db="EMBL/GenBank/DDBJ databases">
        <title>Resequencing data analysis of finger millet.</title>
        <authorList>
            <person name="Hatakeyama M."/>
            <person name="Aluri S."/>
            <person name="Balachadran M.T."/>
            <person name="Sivarajan S.R."/>
            <person name="Poveda L."/>
            <person name="Shimizu-Inatsugi R."/>
            <person name="Schlapbach R."/>
            <person name="Sreeman S.M."/>
            <person name="Shimizu K.K."/>
        </authorList>
    </citation>
    <scope>NUCLEOTIDE SEQUENCE</scope>
</reference>
<evidence type="ECO:0000259" key="2">
    <source>
        <dbReference type="Pfam" id="PF08268"/>
    </source>
</evidence>
<dbReference type="Pfam" id="PF08268">
    <property type="entry name" value="FBA_3"/>
    <property type="match status" value="1"/>
</dbReference>
<evidence type="ECO:0000313" key="4">
    <source>
        <dbReference type="Proteomes" id="UP001054889"/>
    </source>
</evidence>
<accession>A0AAV5CVJ6</accession>
<feature type="region of interest" description="Disordered" evidence="1">
    <location>
        <begin position="1"/>
        <end position="29"/>
    </location>
</feature>
<evidence type="ECO:0000313" key="3">
    <source>
        <dbReference type="EMBL" id="GJN01883.1"/>
    </source>
</evidence>
<organism evidence="3 4">
    <name type="scientific">Eleusine coracana subsp. coracana</name>
    <dbReference type="NCBI Taxonomy" id="191504"/>
    <lineage>
        <taxon>Eukaryota</taxon>
        <taxon>Viridiplantae</taxon>
        <taxon>Streptophyta</taxon>
        <taxon>Embryophyta</taxon>
        <taxon>Tracheophyta</taxon>
        <taxon>Spermatophyta</taxon>
        <taxon>Magnoliopsida</taxon>
        <taxon>Liliopsida</taxon>
        <taxon>Poales</taxon>
        <taxon>Poaceae</taxon>
        <taxon>PACMAD clade</taxon>
        <taxon>Chloridoideae</taxon>
        <taxon>Cynodonteae</taxon>
        <taxon>Eleusininae</taxon>
        <taxon>Eleusine</taxon>
    </lineage>
</organism>
<dbReference type="EMBL" id="BQKI01000009">
    <property type="protein sequence ID" value="GJN01883.1"/>
    <property type="molecule type" value="Genomic_DNA"/>
</dbReference>
<dbReference type="InterPro" id="IPR050796">
    <property type="entry name" value="SCF_F-box_component"/>
</dbReference>
<reference evidence="3" key="1">
    <citation type="journal article" date="2018" name="DNA Res.">
        <title>Multiple hybrid de novo genome assembly of finger millet, an orphan allotetraploid crop.</title>
        <authorList>
            <person name="Hatakeyama M."/>
            <person name="Aluri S."/>
            <person name="Balachadran M.T."/>
            <person name="Sivarajan S.R."/>
            <person name="Patrignani A."/>
            <person name="Gruter S."/>
            <person name="Poveda L."/>
            <person name="Shimizu-Inatsugi R."/>
            <person name="Baeten J."/>
            <person name="Francoijs K.J."/>
            <person name="Nataraja K.N."/>
            <person name="Reddy Y.A.N."/>
            <person name="Phadnis S."/>
            <person name="Ravikumar R.L."/>
            <person name="Schlapbach R."/>
            <person name="Sreeman S.M."/>
            <person name="Shimizu K.K."/>
        </authorList>
    </citation>
    <scope>NUCLEOTIDE SEQUENCE</scope>
</reference>
<dbReference type="Proteomes" id="UP001054889">
    <property type="component" value="Unassembled WGS sequence"/>
</dbReference>
<dbReference type="PANTHER" id="PTHR31672:SF13">
    <property type="entry name" value="F-BOX PROTEIN CPR30-LIKE"/>
    <property type="match status" value="1"/>
</dbReference>
<dbReference type="InterPro" id="IPR013187">
    <property type="entry name" value="F-box-assoc_dom_typ3"/>
</dbReference>
<keyword evidence="4" id="KW-1185">Reference proteome</keyword>
<gene>
    <name evidence="3" type="primary">ga19185</name>
    <name evidence="3" type="ORF">PR202_ga19185</name>
</gene>